<organism evidence="2 3">
    <name type="scientific">Runella slithyformis (strain ATCC 29530 / DSM 19594 / LMG 11500 / NCIMB 11436 / LSU 4)</name>
    <dbReference type="NCBI Taxonomy" id="761193"/>
    <lineage>
        <taxon>Bacteria</taxon>
        <taxon>Pseudomonadati</taxon>
        <taxon>Bacteroidota</taxon>
        <taxon>Cytophagia</taxon>
        <taxon>Cytophagales</taxon>
        <taxon>Spirosomataceae</taxon>
        <taxon>Runella</taxon>
    </lineage>
</organism>
<feature type="domain" description="N-acetyltransferase" evidence="1">
    <location>
        <begin position="23"/>
        <end position="170"/>
    </location>
</feature>
<keyword evidence="3" id="KW-1185">Reference proteome</keyword>
<dbReference type="PROSITE" id="PS51186">
    <property type="entry name" value="GNAT"/>
    <property type="match status" value="1"/>
</dbReference>
<dbReference type="CDD" id="cd04301">
    <property type="entry name" value="NAT_SF"/>
    <property type="match status" value="1"/>
</dbReference>
<dbReference type="InterPro" id="IPR000182">
    <property type="entry name" value="GNAT_dom"/>
</dbReference>
<dbReference type="SUPFAM" id="SSF55729">
    <property type="entry name" value="Acyl-CoA N-acyltransferases (Nat)"/>
    <property type="match status" value="1"/>
</dbReference>
<dbReference type="EMBL" id="CP002859">
    <property type="protein sequence ID" value="AEI50451.1"/>
    <property type="molecule type" value="Genomic_DNA"/>
</dbReference>
<sequence length="179" mass="20845">MSQYEVEVVLLESIAEINHLGCETYRPHYPHLWYSPEGIEWYLDKCFSEAQLALDLSNPSIHYYVIRVNNKAAGILKLVKNKAPLDWDAQECLYLEKIYFLKPYTGKGLGQKTMDWVFDQARQWQLNKVWLMAMDSSQKAIAGYQKAGFSFLANTRLDDEEFCRLKSELRGMIILGKHL</sequence>
<dbReference type="Pfam" id="PF00583">
    <property type="entry name" value="Acetyltransf_1"/>
    <property type="match status" value="1"/>
</dbReference>
<dbReference type="AlphaFoldDB" id="A0A7U3ZNG1"/>
<proteinExistence type="predicted"/>
<reference evidence="3" key="1">
    <citation type="submission" date="2011-06" db="EMBL/GenBank/DDBJ databases">
        <title>The complete genome of chromosome of Runella slithyformis DSM 19594.</title>
        <authorList>
            <consortium name="US DOE Joint Genome Institute (JGI-PGF)"/>
            <person name="Lucas S."/>
            <person name="Han J."/>
            <person name="Lapidus A."/>
            <person name="Bruce D."/>
            <person name="Goodwin L."/>
            <person name="Pitluck S."/>
            <person name="Peters L."/>
            <person name="Kyrpides N."/>
            <person name="Mavromatis K."/>
            <person name="Ivanova N."/>
            <person name="Ovchinnikova G."/>
            <person name="Zhang X."/>
            <person name="Misra M."/>
            <person name="Detter J.C."/>
            <person name="Tapia R."/>
            <person name="Han C."/>
            <person name="Land M."/>
            <person name="Hauser L."/>
            <person name="Markowitz V."/>
            <person name="Cheng J.-F."/>
            <person name="Hugenholtz P."/>
            <person name="Woyke T."/>
            <person name="Wu D."/>
            <person name="Tindall B."/>
            <person name="Faehrich R."/>
            <person name="Brambilla E."/>
            <person name="Klenk H.-P."/>
            <person name="Eisen J.A."/>
        </authorList>
    </citation>
    <scope>NUCLEOTIDE SEQUENCE [LARGE SCALE GENOMIC DNA]</scope>
    <source>
        <strain evidence="3">ATCC 29530 / DSM 19594 / LMG 11500 / NCIMB 11436 / LSU 4</strain>
    </source>
</reference>
<reference evidence="2 3" key="2">
    <citation type="journal article" date="2012" name="Stand. Genomic Sci.">
        <title>Complete genome sequence of the aquatic bacterium Runella slithyformis type strain (LSU 4(T)).</title>
        <authorList>
            <person name="Copeland A."/>
            <person name="Zhang X."/>
            <person name="Misra M."/>
            <person name="Lapidus A."/>
            <person name="Nolan M."/>
            <person name="Lucas S."/>
            <person name="Deshpande S."/>
            <person name="Cheng J.F."/>
            <person name="Tapia R."/>
            <person name="Goodwin L.A."/>
            <person name="Pitluck S."/>
            <person name="Liolios K."/>
            <person name="Pagani I."/>
            <person name="Ivanova N."/>
            <person name="Mikhailova N."/>
            <person name="Pati A."/>
            <person name="Chen A."/>
            <person name="Palaniappan K."/>
            <person name="Land M."/>
            <person name="Hauser L."/>
            <person name="Pan C."/>
            <person name="Jeffries C.D."/>
            <person name="Detter J.C."/>
            <person name="Brambilla E.M."/>
            <person name="Rohde M."/>
            <person name="Djao O.D."/>
            <person name="Goker M."/>
            <person name="Sikorski J."/>
            <person name="Tindall B.J."/>
            <person name="Woyke T."/>
            <person name="Bristow J."/>
            <person name="Eisen J.A."/>
            <person name="Markowitz V."/>
            <person name="Hugenholtz P."/>
            <person name="Kyrpides N.C."/>
            <person name="Klenk H.P."/>
            <person name="Mavromatis K."/>
        </authorList>
    </citation>
    <scope>NUCLEOTIDE SEQUENCE [LARGE SCALE GENOMIC DNA]</scope>
    <source>
        <strain evidence="3">ATCC 29530 / DSM 19594 / LMG 11500 / NCIMB 11436 / LSU 4</strain>
    </source>
</reference>
<dbReference type="Proteomes" id="UP000000493">
    <property type="component" value="Chromosome"/>
</dbReference>
<gene>
    <name evidence="2" type="ordered locus">Runsl_4104</name>
</gene>
<name>A0A7U3ZNG1_RUNSL</name>
<dbReference type="GO" id="GO:0016747">
    <property type="term" value="F:acyltransferase activity, transferring groups other than amino-acyl groups"/>
    <property type="evidence" value="ECO:0007669"/>
    <property type="project" value="InterPro"/>
</dbReference>
<evidence type="ECO:0000313" key="2">
    <source>
        <dbReference type="EMBL" id="AEI50451.1"/>
    </source>
</evidence>
<dbReference type="InterPro" id="IPR016181">
    <property type="entry name" value="Acyl_CoA_acyltransferase"/>
</dbReference>
<dbReference type="KEGG" id="rsi:Runsl_4104"/>
<dbReference type="RefSeq" id="WP_013929749.1">
    <property type="nucleotide sequence ID" value="NC_015703.1"/>
</dbReference>
<dbReference type="Gene3D" id="3.40.630.30">
    <property type="match status" value="1"/>
</dbReference>
<evidence type="ECO:0000313" key="3">
    <source>
        <dbReference type="Proteomes" id="UP000000493"/>
    </source>
</evidence>
<accession>A0A7U3ZNG1</accession>
<evidence type="ECO:0000259" key="1">
    <source>
        <dbReference type="PROSITE" id="PS51186"/>
    </source>
</evidence>
<protein>
    <submittedName>
        <fullName evidence="2">GCN5-related N-acetyltransferase</fullName>
    </submittedName>
</protein>